<dbReference type="GO" id="GO:0003676">
    <property type="term" value="F:nucleic acid binding"/>
    <property type="evidence" value="ECO:0007669"/>
    <property type="project" value="InterPro"/>
</dbReference>
<sequence length="506" mass="56879">MVKTELNQQPQLTYYQEHNFDAVDVAINARLDPARFSNRTSDMSRGDIAILEMTLIAMAQLDVNTVCYVTSKEHANNELRQIQEGVIGLDTEFVKRVATGEEKIIEQLTSMGSPFKKAAKTAIQYLEAARPDFEVDWEHAGLCLVQIAHNRKVWVLNMTRMKGFPEELRRILTSQSIVKAGAGLPSDAVVLWEDARVDVKNMADVGLMTRLWRAESHQEDAFTFLALETAAKDVLGIDMDKTYQKGVDWKVDPHEAQITCRRQSLSSKTELKSYLDAALDAVVSLRLHEKLDPELQEANKDDAVTFSPSWYTFGSCMGEMMRQKNDVRSKAHTSSKGRAAHRNHVLKSKHSNKGTSTAFSHKLLPTRVKKPKRRRDSGTLTIAKIRRSPGSATSFERYVVGGTTSGEDGEGAESWLPDNHGTYNIVLIDPEAEFKYPQQHSARTTSQNQESVGFWQCAYIVRKIIQKAGNELKGRCCVVEMLPPSRTTSCSGTFEEYSQLQTKERV</sequence>
<evidence type="ECO:0000256" key="1">
    <source>
        <dbReference type="SAM" id="MobiDB-lite"/>
    </source>
</evidence>
<dbReference type="InterPro" id="IPR012337">
    <property type="entry name" value="RNaseH-like_sf"/>
</dbReference>
<dbReference type="InterPro" id="IPR002562">
    <property type="entry name" value="3'-5'_exonuclease_dom"/>
</dbReference>
<dbReference type="Proteomes" id="UP001215598">
    <property type="component" value="Unassembled WGS sequence"/>
</dbReference>
<organism evidence="3 4">
    <name type="scientific">Mycena metata</name>
    <dbReference type="NCBI Taxonomy" id="1033252"/>
    <lineage>
        <taxon>Eukaryota</taxon>
        <taxon>Fungi</taxon>
        <taxon>Dikarya</taxon>
        <taxon>Basidiomycota</taxon>
        <taxon>Agaricomycotina</taxon>
        <taxon>Agaricomycetes</taxon>
        <taxon>Agaricomycetidae</taxon>
        <taxon>Agaricales</taxon>
        <taxon>Marasmiineae</taxon>
        <taxon>Mycenaceae</taxon>
        <taxon>Mycena</taxon>
    </lineage>
</organism>
<feature type="domain" description="3'-5' exonuclease" evidence="2">
    <location>
        <begin position="142"/>
        <end position="296"/>
    </location>
</feature>
<evidence type="ECO:0000259" key="2">
    <source>
        <dbReference type="Pfam" id="PF01612"/>
    </source>
</evidence>
<dbReference type="SUPFAM" id="SSF53098">
    <property type="entry name" value="Ribonuclease H-like"/>
    <property type="match status" value="1"/>
</dbReference>
<reference evidence="3" key="1">
    <citation type="submission" date="2023-03" db="EMBL/GenBank/DDBJ databases">
        <title>Massive genome expansion in bonnet fungi (Mycena s.s.) driven by repeated elements and novel gene families across ecological guilds.</title>
        <authorList>
            <consortium name="Lawrence Berkeley National Laboratory"/>
            <person name="Harder C.B."/>
            <person name="Miyauchi S."/>
            <person name="Viragh M."/>
            <person name="Kuo A."/>
            <person name="Thoen E."/>
            <person name="Andreopoulos B."/>
            <person name="Lu D."/>
            <person name="Skrede I."/>
            <person name="Drula E."/>
            <person name="Henrissat B."/>
            <person name="Morin E."/>
            <person name="Kohler A."/>
            <person name="Barry K."/>
            <person name="LaButti K."/>
            <person name="Morin E."/>
            <person name="Salamov A."/>
            <person name="Lipzen A."/>
            <person name="Mereny Z."/>
            <person name="Hegedus B."/>
            <person name="Baldrian P."/>
            <person name="Stursova M."/>
            <person name="Weitz H."/>
            <person name="Taylor A."/>
            <person name="Grigoriev I.V."/>
            <person name="Nagy L.G."/>
            <person name="Martin F."/>
            <person name="Kauserud H."/>
        </authorList>
    </citation>
    <scope>NUCLEOTIDE SEQUENCE</scope>
    <source>
        <strain evidence="3">CBHHK182m</strain>
    </source>
</reference>
<feature type="region of interest" description="Disordered" evidence="1">
    <location>
        <begin position="349"/>
        <end position="377"/>
    </location>
</feature>
<gene>
    <name evidence="3" type="ORF">B0H16DRAFT_1457153</name>
</gene>
<dbReference type="EMBL" id="JARKIB010000041">
    <property type="protein sequence ID" value="KAJ7758618.1"/>
    <property type="molecule type" value="Genomic_DNA"/>
</dbReference>
<name>A0AAD7J9V4_9AGAR</name>
<comment type="caution">
    <text evidence="3">The sequence shown here is derived from an EMBL/GenBank/DDBJ whole genome shotgun (WGS) entry which is preliminary data.</text>
</comment>
<dbReference type="Gene3D" id="3.30.420.10">
    <property type="entry name" value="Ribonuclease H-like superfamily/Ribonuclease H"/>
    <property type="match status" value="1"/>
</dbReference>
<proteinExistence type="predicted"/>
<dbReference type="AlphaFoldDB" id="A0AAD7J9V4"/>
<protein>
    <submittedName>
        <fullName evidence="3">Ribonuclease H-like domain-containing protein</fullName>
    </submittedName>
</protein>
<dbReference type="InterPro" id="IPR036397">
    <property type="entry name" value="RNaseH_sf"/>
</dbReference>
<evidence type="ECO:0000313" key="3">
    <source>
        <dbReference type="EMBL" id="KAJ7758618.1"/>
    </source>
</evidence>
<dbReference type="GO" id="GO:0008408">
    <property type="term" value="F:3'-5' exonuclease activity"/>
    <property type="evidence" value="ECO:0007669"/>
    <property type="project" value="InterPro"/>
</dbReference>
<dbReference type="Pfam" id="PF01612">
    <property type="entry name" value="DNA_pol_A_exo1"/>
    <property type="match status" value="1"/>
</dbReference>
<dbReference type="GO" id="GO:0006139">
    <property type="term" value="P:nucleobase-containing compound metabolic process"/>
    <property type="evidence" value="ECO:0007669"/>
    <property type="project" value="InterPro"/>
</dbReference>
<keyword evidence="4" id="KW-1185">Reference proteome</keyword>
<evidence type="ECO:0000313" key="4">
    <source>
        <dbReference type="Proteomes" id="UP001215598"/>
    </source>
</evidence>
<accession>A0AAD7J9V4</accession>